<feature type="compositionally biased region" description="Low complexity" evidence="2">
    <location>
        <begin position="1"/>
        <end position="10"/>
    </location>
</feature>
<dbReference type="PANTHER" id="PTHR43265">
    <property type="entry name" value="ESTERASE ESTD"/>
    <property type="match status" value="1"/>
</dbReference>
<evidence type="ECO:0000313" key="5">
    <source>
        <dbReference type="Proteomes" id="UP000437862"/>
    </source>
</evidence>
<protein>
    <submittedName>
        <fullName evidence="4">Alpha/beta fold hydrolase</fullName>
    </submittedName>
</protein>
<name>A0ABX6FYM9_9BURK</name>
<dbReference type="InterPro" id="IPR002471">
    <property type="entry name" value="Pept_S9_AS"/>
</dbReference>
<dbReference type="SUPFAM" id="SSF53474">
    <property type="entry name" value="alpha/beta-Hydrolases"/>
    <property type="match status" value="1"/>
</dbReference>
<evidence type="ECO:0000256" key="1">
    <source>
        <dbReference type="ARBA" id="ARBA00022801"/>
    </source>
</evidence>
<keyword evidence="5" id="KW-1185">Reference proteome</keyword>
<proteinExistence type="predicted"/>
<keyword evidence="1 4" id="KW-0378">Hydrolase</keyword>
<reference evidence="4 5" key="1">
    <citation type="submission" date="2019-12" db="EMBL/GenBank/DDBJ databases">
        <title>Draft Genome Sequences of Six Type Strains of the Genus Massilia.</title>
        <authorList>
            <person name="Miess H."/>
            <person name="Frediansyah A."/>
            <person name="Goeker M."/>
            <person name="Gross H."/>
        </authorList>
    </citation>
    <scope>NUCLEOTIDE SEQUENCE [LARGE SCALE GENOMIC DNA]</scope>
    <source>
        <strain evidence="4 5">DSM 26639</strain>
    </source>
</reference>
<feature type="compositionally biased region" description="Low complexity" evidence="2">
    <location>
        <begin position="35"/>
        <end position="49"/>
    </location>
</feature>
<gene>
    <name evidence="4" type="ORF">GO485_27820</name>
</gene>
<dbReference type="InterPro" id="IPR022742">
    <property type="entry name" value="Hydrolase_4"/>
</dbReference>
<accession>A0ABX6FYM9</accession>
<evidence type="ECO:0000256" key="2">
    <source>
        <dbReference type="SAM" id="MobiDB-lite"/>
    </source>
</evidence>
<dbReference type="InterPro" id="IPR053145">
    <property type="entry name" value="AB_hydrolase_Est10"/>
</dbReference>
<evidence type="ECO:0000259" key="3">
    <source>
        <dbReference type="Pfam" id="PF12146"/>
    </source>
</evidence>
<dbReference type="Gene3D" id="3.40.50.1820">
    <property type="entry name" value="alpha/beta hydrolase"/>
    <property type="match status" value="1"/>
</dbReference>
<evidence type="ECO:0000313" key="4">
    <source>
        <dbReference type="EMBL" id="QGZ42465.1"/>
    </source>
</evidence>
<sequence>MRAAAGLRGRAGQRRPARAAGGAGTLRPRRRAGRHAASAGRAGAPSHRAAAVRRRGEPARRVQRAGRSPAGAGIATFEYDKRGVGASTGTFVDALPLMERDAAAAVAYLRTRKDIDPRRIALVGLSQGGVVAPVLAARDPAIAAVVTLAAPIGKRGAPFMLGLRSRLAAQGTPPTAIEHIAAAVHQWMEARLADAAPAEVARLRAGAVASFGATGATIAQAEGMVALLDTPALLSMYDSGTADDFQRIRVPVLALFGSGDDVLAPGTVAAAKAALDGHPTATIVEIAGVNHVFQEPGAAGVGLPAVSAPALLRLVPPWLAERLARPR</sequence>
<dbReference type="Proteomes" id="UP000437862">
    <property type="component" value="Chromosome"/>
</dbReference>
<dbReference type="RefSeq" id="WP_145876578.1">
    <property type="nucleotide sequence ID" value="NZ_CP046904.1"/>
</dbReference>
<feature type="region of interest" description="Disordered" evidence="2">
    <location>
        <begin position="1"/>
        <end position="68"/>
    </location>
</feature>
<dbReference type="PANTHER" id="PTHR43265:SF1">
    <property type="entry name" value="ESTERASE ESTD"/>
    <property type="match status" value="1"/>
</dbReference>
<feature type="domain" description="Serine aminopeptidase S33" evidence="3">
    <location>
        <begin position="52"/>
        <end position="267"/>
    </location>
</feature>
<dbReference type="InterPro" id="IPR029058">
    <property type="entry name" value="AB_hydrolase_fold"/>
</dbReference>
<organism evidence="4 5">
    <name type="scientific">Pseudoduganella flava</name>
    <dbReference type="NCBI Taxonomy" id="871742"/>
    <lineage>
        <taxon>Bacteria</taxon>
        <taxon>Pseudomonadati</taxon>
        <taxon>Pseudomonadota</taxon>
        <taxon>Betaproteobacteria</taxon>
        <taxon>Burkholderiales</taxon>
        <taxon>Oxalobacteraceae</taxon>
        <taxon>Telluria group</taxon>
        <taxon>Pseudoduganella</taxon>
    </lineage>
</organism>
<dbReference type="PROSITE" id="PS00708">
    <property type="entry name" value="PRO_ENDOPEP_SER"/>
    <property type="match status" value="1"/>
</dbReference>
<dbReference type="GO" id="GO:0016787">
    <property type="term" value="F:hydrolase activity"/>
    <property type="evidence" value="ECO:0007669"/>
    <property type="project" value="UniProtKB-KW"/>
</dbReference>
<dbReference type="EMBL" id="CP046904">
    <property type="protein sequence ID" value="QGZ42465.1"/>
    <property type="molecule type" value="Genomic_DNA"/>
</dbReference>
<dbReference type="Pfam" id="PF12146">
    <property type="entry name" value="Hydrolase_4"/>
    <property type="match status" value="1"/>
</dbReference>